<dbReference type="EMBL" id="GIFC01010233">
    <property type="protein sequence ID" value="MXU92316.1"/>
    <property type="molecule type" value="Transcribed_RNA"/>
</dbReference>
<organism evidence="2">
    <name type="scientific">Ixodes ricinus</name>
    <name type="common">Common tick</name>
    <name type="synonym">Acarus ricinus</name>
    <dbReference type="NCBI Taxonomy" id="34613"/>
    <lineage>
        <taxon>Eukaryota</taxon>
        <taxon>Metazoa</taxon>
        <taxon>Ecdysozoa</taxon>
        <taxon>Arthropoda</taxon>
        <taxon>Chelicerata</taxon>
        <taxon>Arachnida</taxon>
        <taxon>Acari</taxon>
        <taxon>Parasitiformes</taxon>
        <taxon>Ixodida</taxon>
        <taxon>Ixodoidea</taxon>
        <taxon>Ixodidae</taxon>
        <taxon>Ixodinae</taxon>
        <taxon>Ixodes</taxon>
    </lineage>
</organism>
<reference evidence="2" key="1">
    <citation type="submission" date="2019-12" db="EMBL/GenBank/DDBJ databases">
        <title>An insight into the sialome of adult female Ixodes ricinus ticks feeding for 6 days.</title>
        <authorList>
            <person name="Perner J."/>
            <person name="Ribeiro J.M.C."/>
        </authorList>
    </citation>
    <scope>NUCLEOTIDE SEQUENCE</scope>
    <source>
        <strain evidence="2">Semi-engorged</strain>
        <tissue evidence="2">Salivary glands</tissue>
    </source>
</reference>
<dbReference type="AlphaFoldDB" id="A0A6B0URL7"/>
<proteinExistence type="predicted"/>
<sequence>MPLMMSVVSYSLSELVLAMSTSDRSILVSSCFWIMPFPFLSHMSKMIRNLSSLLPLVKRTTVSRNSWKLIRSSLSLSTQLNICLTNRESGFMPRASANSCLDRDVRMTMITSLPTSSNFRFSPGFNPNVRA</sequence>
<keyword evidence="1" id="KW-0732">Signal</keyword>
<evidence type="ECO:0000313" key="2">
    <source>
        <dbReference type="EMBL" id="MXU92316.1"/>
    </source>
</evidence>
<evidence type="ECO:0000256" key="1">
    <source>
        <dbReference type="SAM" id="SignalP"/>
    </source>
</evidence>
<feature type="signal peptide" evidence="1">
    <location>
        <begin position="1"/>
        <end position="18"/>
    </location>
</feature>
<accession>A0A6B0URL7</accession>
<feature type="chain" id="PRO_5025590109" evidence="1">
    <location>
        <begin position="19"/>
        <end position="131"/>
    </location>
</feature>
<protein>
    <submittedName>
        <fullName evidence="2">Putative secreted protein</fullName>
    </submittedName>
</protein>
<name>A0A6B0URL7_IXORI</name>